<dbReference type="PROSITE" id="PS00041">
    <property type="entry name" value="HTH_ARAC_FAMILY_1"/>
    <property type="match status" value="1"/>
</dbReference>
<keyword evidence="3" id="KW-0804">Transcription</keyword>
<dbReference type="Gene3D" id="2.60.120.10">
    <property type="entry name" value="Jelly Rolls"/>
    <property type="match status" value="1"/>
</dbReference>
<evidence type="ECO:0000313" key="5">
    <source>
        <dbReference type="EMBL" id="SHM20747.1"/>
    </source>
</evidence>
<dbReference type="RefSeq" id="WP_170865442.1">
    <property type="nucleotide sequence ID" value="NZ_FRCP01000007.1"/>
</dbReference>
<dbReference type="EMBL" id="FRCP01000007">
    <property type="protein sequence ID" value="SHM20747.1"/>
    <property type="molecule type" value="Genomic_DNA"/>
</dbReference>
<evidence type="ECO:0000256" key="1">
    <source>
        <dbReference type="ARBA" id="ARBA00023015"/>
    </source>
</evidence>
<dbReference type="Proteomes" id="UP000184038">
    <property type="component" value="Unassembled WGS sequence"/>
</dbReference>
<proteinExistence type="predicted"/>
<dbReference type="GO" id="GO:0003700">
    <property type="term" value="F:DNA-binding transcription factor activity"/>
    <property type="evidence" value="ECO:0007669"/>
    <property type="project" value="InterPro"/>
</dbReference>
<dbReference type="PANTHER" id="PTHR43280">
    <property type="entry name" value="ARAC-FAMILY TRANSCRIPTIONAL REGULATOR"/>
    <property type="match status" value="1"/>
</dbReference>
<dbReference type="AlphaFoldDB" id="A0A1M7GXX3"/>
<accession>A0A1M7GXX3</accession>
<evidence type="ECO:0000259" key="4">
    <source>
        <dbReference type="PROSITE" id="PS01124"/>
    </source>
</evidence>
<feature type="domain" description="HTH araC/xylS-type" evidence="4">
    <location>
        <begin position="186"/>
        <end position="283"/>
    </location>
</feature>
<organism evidence="5 6">
    <name type="scientific">Anaerosporobacter mobilis DSM 15930</name>
    <dbReference type="NCBI Taxonomy" id="1120996"/>
    <lineage>
        <taxon>Bacteria</taxon>
        <taxon>Bacillati</taxon>
        <taxon>Bacillota</taxon>
        <taxon>Clostridia</taxon>
        <taxon>Lachnospirales</taxon>
        <taxon>Lachnospiraceae</taxon>
        <taxon>Anaerosporobacter</taxon>
    </lineage>
</organism>
<dbReference type="Gene3D" id="1.10.10.60">
    <property type="entry name" value="Homeodomain-like"/>
    <property type="match status" value="2"/>
</dbReference>
<evidence type="ECO:0000256" key="2">
    <source>
        <dbReference type="ARBA" id="ARBA00023125"/>
    </source>
</evidence>
<name>A0A1M7GXX3_9FIRM</name>
<reference evidence="5 6" key="1">
    <citation type="submission" date="2016-11" db="EMBL/GenBank/DDBJ databases">
        <authorList>
            <person name="Jaros S."/>
            <person name="Januszkiewicz K."/>
            <person name="Wedrychowicz H."/>
        </authorList>
    </citation>
    <scope>NUCLEOTIDE SEQUENCE [LARGE SCALE GENOMIC DNA]</scope>
    <source>
        <strain evidence="5 6">DSM 15930</strain>
    </source>
</reference>
<dbReference type="InterPro" id="IPR037923">
    <property type="entry name" value="HTH-like"/>
</dbReference>
<evidence type="ECO:0000313" key="6">
    <source>
        <dbReference type="Proteomes" id="UP000184038"/>
    </source>
</evidence>
<dbReference type="PANTHER" id="PTHR43280:SF30">
    <property type="entry name" value="MMSAB OPERON REGULATORY PROTEIN"/>
    <property type="match status" value="1"/>
</dbReference>
<dbReference type="Pfam" id="PF12833">
    <property type="entry name" value="HTH_18"/>
    <property type="match status" value="1"/>
</dbReference>
<protein>
    <submittedName>
        <fullName evidence="5">Transcriptional regulator, AraC family</fullName>
    </submittedName>
</protein>
<dbReference type="InterPro" id="IPR014710">
    <property type="entry name" value="RmlC-like_jellyroll"/>
</dbReference>
<keyword evidence="6" id="KW-1185">Reference proteome</keyword>
<sequence length="292" mass="33864">MLDQILQEYPQLRLQKNEGSYYRIGDDFNNGVMSCGFMRKEKGIDSQHNLQLQFYSCFILLSGKGIYRDKNGKEYPLQAGSLVQRIPGELHTTEVEGEEWLEFFINFGKSTFEYLHSMKLLSIEEPVRTCVITPEVVKYLIFQLESFKRARVEELPIYLVELQKMVLQLHNSCITNTLSNQKMLMLQAKNLLSSNLEEDISLESLATELNMSYENFRKVFRETQGVSPMQYRTSQRMHRAELMILSGISIKETAALVGYSDCYGFSRQFKKTIGVSPAAYRNRKRLPLLLEN</sequence>
<evidence type="ECO:0000256" key="3">
    <source>
        <dbReference type="ARBA" id="ARBA00023163"/>
    </source>
</evidence>
<keyword evidence="1" id="KW-0805">Transcription regulation</keyword>
<dbReference type="InterPro" id="IPR018060">
    <property type="entry name" value="HTH_AraC"/>
</dbReference>
<dbReference type="SMART" id="SM00342">
    <property type="entry name" value="HTH_ARAC"/>
    <property type="match status" value="1"/>
</dbReference>
<gene>
    <name evidence="5" type="ORF">SAMN02746066_01168</name>
</gene>
<dbReference type="SUPFAM" id="SSF51215">
    <property type="entry name" value="Regulatory protein AraC"/>
    <property type="match status" value="1"/>
</dbReference>
<dbReference type="InterPro" id="IPR018062">
    <property type="entry name" value="HTH_AraC-typ_CS"/>
</dbReference>
<dbReference type="InterPro" id="IPR009057">
    <property type="entry name" value="Homeodomain-like_sf"/>
</dbReference>
<keyword evidence="2" id="KW-0238">DNA-binding</keyword>
<dbReference type="SUPFAM" id="SSF46689">
    <property type="entry name" value="Homeodomain-like"/>
    <property type="match status" value="2"/>
</dbReference>
<dbReference type="GO" id="GO:0043565">
    <property type="term" value="F:sequence-specific DNA binding"/>
    <property type="evidence" value="ECO:0007669"/>
    <property type="project" value="InterPro"/>
</dbReference>
<dbReference type="PROSITE" id="PS01124">
    <property type="entry name" value="HTH_ARAC_FAMILY_2"/>
    <property type="match status" value="1"/>
</dbReference>
<dbReference type="STRING" id="1120996.SAMN02746066_01168"/>